<protein>
    <submittedName>
        <fullName evidence="1">Uncharacterized protein</fullName>
    </submittedName>
</protein>
<reference evidence="2" key="1">
    <citation type="submission" date="2016-11" db="EMBL/GenBank/DDBJ databases">
        <authorList>
            <person name="Shukria A."/>
            <person name="Stevens D.C."/>
        </authorList>
    </citation>
    <scope>NUCLEOTIDE SEQUENCE [LARGE SCALE GENOMIC DNA]</scope>
    <source>
        <strain evidence="2">Cbfe23</strain>
    </source>
</reference>
<dbReference type="Proteomes" id="UP000182229">
    <property type="component" value="Unassembled WGS sequence"/>
</dbReference>
<dbReference type="EMBL" id="MPIN01000003">
    <property type="protein sequence ID" value="OJH40079.1"/>
    <property type="molecule type" value="Genomic_DNA"/>
</dbReference>
<accession>A0A1L9BCV5</accession>
<reference evidence="1 2" key="2">
    <citation type="submission" date="2016-12" db="EMBL/GenBank/DDBJ databases">
        <title>Draft Genome Sequence of Cystobacter ferrugineus Strain Cbfe23.</title>
        <authorList>
            <person name="Akbar S."/>
            <person name="Dowd S.E."/>
            <person name="Stevens D.C."/>
        </authorList>
    </citation>
    <scope>NUCLEOTIDE SEQUENCE [LARGE SCALE GENOMIC DNA]</scope>
    <source>
        <strain evidence="1 2">Cbfe23</strain>
    </source>
</reference>
<proteinExistence type="predicted"/>
<sequence length="178" mass="19213">MRELAQGSGQTPESFVKDWLSLWVNNYTVNGDNVPARTDMFAKVIQPWATASGISSALVVNPSTHRNEVLLGGSLNLDIAPFRLLAIVNRIDLGKSSGGGYGGSSDAGELRFVFGVTRPSPWGAGTEASCDLKEFTVIFEYGVPRSGCRQVIDWAQQWAQLGTHASFDASYLAQLETV</sequence>
<evidence type="ECO:0000313" key="2">
    <source>
        <dbReference type="Proteomes" id="UP000182229"/>
    </source>
</evidence>
<gene>
    <name evidence="1" type="ORF">BON30_13525</name>
</gene>
<comment type="caution">
    <text evidence="1">The sequence shown here is derived from an EMBL/GenBank/DDBJ whole genome shotgun (WGS) entry which is preliminary data.</text>
</comment>
<dbReference type="STRING" id="83449.BON30_13525"/>
<dbReference type="AlphaFoldDB" id="A0A1L9BCV5"/>
<evidence type="ECO:0000313" key="1">
    <source>
        <dbReference type="EMBL" id="OJH40079.1"/>
    </source>
</evidence>
<keyword evidence="2" id="KW-1185">Reference proteome</keyword>
<name>A0A1L9BCV5_9BACT</name>
<organism evidence="1 2">
    <name type="scientific">Cystobacter ferrugineus</name>
    <dbReference type="NCBI Taxonomy" id="83449"/>
    <lineage>
        <taxon>Bacteria</taxon>
        <taxon>Pseudomonadati</taxon>
        <taxon>Myxococcota</taxon>
        <taxon>Myxococcia</taxon>
        <taxon>Myxococcales</taxon>
        <taxon>Cystobacterineae</taxon>
        <taxon>Archangiaceae</taxon>
        <taxon>Cystobacter</taxon>
    </lineage>
</organism>
<dbReference type="OrthoDB" id="5480711at2"/>
<dbReference type="RefSeq" id="WP_071898713.1">
    <property type="nucleotide sequence ID" value="NZ_MPIN01000003.1"/>
</dbReference>